<evidence type="ECO:0000313" key="4">
    <source>
        <dbReference type="Proteomes" id="UP000515151"/>
    </source>
</evidence>
<reference evidence="5" key="2">
    <citation type="submission" date="2025-08" db="UniProtKB">
        <authorList>
            <consortium name="RefSeq"/>
        </authorList>
    </citation>
    <scope>IDENTIFICATION</scope>
    <source>
        <tissue evidence="5">Leaf</tissue>
    </source>
</reference>
<dbReference type="AlphaFoldDB" id="A0A6P8C249"/>
<dbReference type="InterPro" id="IPR036249">
    <property type="entry name" value="Thioredoxin-like_sf"/>
</dbReference>
<dbReference type="GO" id="GO:0009507">
    <property type="term" value="C:chloroplast"/>
    <property type="evidence" value="ECO:0007669"/>
    <property type="project" value="UniProtKB-ARBA"/>
</dbReference>
<dbReference type="Pfam" id="PF00085">
    <property type="entry name" value="Thioredoxin"/>
    <property type="match status" value="1"/>
</dbReference>
<evidence type="ECO:0000259" key="3">
    <source>
        <dbReference type="Pfam" id="PF00085"/>
    </source>
</evidence>
<evidence type="ECO:0000256" key="2">
    <source>
        <dbReference type="ARBA" id="ARBA00023284"/>
    </source>
</evidence>
<proteinExistence type="inferred from homology"/>
<dbReference type="PANTHER" id="PTHR43601">
    <property type="entry name" value="THIOREDOXIN, MITOCHONDRIAL"/>
    <property type="match status" value="1"/>
</dbReference>
<dbReference type="RefSeq" id="XP_031376715.1">
    <property type="nucleotide sequence ID" value="XM_031520855.1"/>
</dbReference>
<protein>
    <submittedName>
        <fullName evidence="5">Uncharacterized protein LOC116192320</fullName>
    </submittedName>
</protein>
<name>A0A6P8C249_PUNGR</name>
<dbReference type="Gene3D" id="3.40.30.10">
    <property type="entry name" value="Glutaredoxin"/>
    <property type="match status" value="1"/>
</dbReference>
<keyword evidence="2" id="KW-0676">Redox-active center</keyword>
<reference evidence="4" key="1">
    <citation type="journal article" date="2020" name="Plant Biotechnol. J.">
        <title>The pomegranate (Punica granatum L.) draft genome dissects genetic divergence between soft- and hard-seeded cultivars.</title>
        <authorList>
            <person name="Luo X."/>
            <person name="Li H."/>
            <person name="Wu Z."/>
            <person name="Yao W."/>
            <person name="Zhao P."/>
            <person name="Cao D."/>
            <person name="Yu H."/>
            <person name="Li K."/>
            <person name="Poudel K."/>
            <person name="Zhao D."/>
            <person name="Zhang F."/>
            <person name="Xia X."/>
            <person name="Chen L."/>
            <person name="Wang Q."/>
            <person name="Jing D."/>
            <person name="Cao S."/>
        </authorList>
    </citation>
    <scope>NUCLEOTIDE SEQUENCE [LARGE SCALE GENOMIC DNA]</scope>
    <source>
        <strain evidence="4">cv. Tunisia</strain>
    </source>
</reference>
<gene>
    <name evidence="5" type="primary">LOC116192320</name>
</gene>
<dbReference type="OrthoDB" id="2018237at2759"/>
<evidence type="ECO:0000313" key="5">
    <source>
        <dbReference type="RefSeq" id="XP_031376715.1"/>
    </source>
</evidence>
<sequence length="194" mass="21735">MNSGPKQPFFCFKLPWDSPQSPTKTMPSTCDFDTPWMFKSLQSMGSLAFNFFNNSVSKSRLLAAGSGDAAPRSKSKRLSPGEQGEAEQRAFASALASQKEATVLEFYSPKCKLCNSLLNFVLEMEGRNKEWLNIVMADAENEMWLPELLHYDIRYVPCFVILDKQGRALAKTGVPTSRLHVIAGLSHLLRLKRP</sequence>
<dbReference type="SUPFAM" id="SSF52833">
    <property type="entry name" value="Thioredoxin-like"/>
    <property type="match status" value="1"/>
</dbReference>
<dbReference type="GO" id="GO:0045454">
    <property type="term" value="P:cell redox homeostasis"/>
    <property type="evidence" value="ECO:0007669"/>
    <property type="project" value="TreeGrafter"/>
</dbReference>
<evidence type="ECO:0000256" key="1">
    <source>
        <dbReference type="ARBA" id="ARBA00008987"/>
    </source>
</evidence>
<dbReference type="Proteomes" id="UP000515151">
    <property type="component" value="Chromosome 1"/>
</dbReference>
<dbReference type="GeneID" id="116192320"/>
<dbReference type="PANTHER" id="PTHR43601:SF11">
    <property type="entry name" value="EXPRESSED PROTEIN"/>
    <property type="match status" value="1"/>
</dbReference>
<dbReference type="InterPro" id="IPR013766">
    <property type="entry name" value="Thioredoxin_domain"/>
</dbReference>
<keyword evidence="4" id="KW-1185">Reference proteome</keyword>
<comment type="similarity">
    <text evidence="1">Belongs to the thioredoxin family.</text>
</comment>
<accession>A0A6P8C249</accession>
<organism evidence="4 5">
    <name type="scientific">Punica granatum</name>
    <name type="common">Pomegranate</name>
    <dbReference type="NCBI Taxonomy" id="22663"/>
    <lineage>
        <taxon>Eukaryota</taxon>
        <taxon>Viridiplantae</taxon>
        <taxon>Streptophyta</taxon>
        <taxon>Embryophyta</taxon>
        <taxon>Tracheophyta</taxon>
        <taxon>Spermatophyta</taxon>
        <taxon>Magnoliopsida</taxon>
        <taxon>eudicotyledons</taxon>
        <taxon>Gunneridae</taxon>
        <taxon>Pentapetalae</taxon>
        <taxon>rosids</taxon>
        <taxon>malvids</taxon>
        <taxon>Myrtales</taxon>
        <taxon>Lythraceae</taxon>
        <taxon>Punica</taxon>
    </lineage>
</organism>
<feature type="domain" description="Thioredoxin" evidence="3">
    <location>
        <begin position="87"/>
        <end position="172"/>
    </location>
</feature>